<proteinExistence type="predicted"/>
<keyword evidence="1" id="KW-0540">Nuclease</keyword>
<dbReference type="Proteomes" id="UP000245771">
    <property type="component" value="Unassembled WGS sequence"/>
</dbReference>
<name>A0A316VRD2_9BASI</name>
<organism evidence="8 9">
    <name type="scientific">Meira miltonrushii</name>
    <dbReference type="NCBI Taxonomy" id="1280837"/>
    <lineage>
        <taxon>Eukaryota</taxon>
        <taxon>Fungi</taxon>
        <taxon>Dikarya</taxon>
        <taxon>Basidiomycota</taxon>
        <taxon>Ustilaginomycotina</taxon>
        <taxon>Exobasidiomycetes</taxon>
        <taxon>Exobasidiales</taxon>
        <taxon>Brachybasidiaceae</taxon>
        <taxon>Meira</taxon>
    </lineage>
</organism>
<dbReference type="GO" id="GO:0016829">
    <property type="term" value="F:lyase activity"/>
    <property type="evidence" value="ECO:0007669"/>
    <property type="project" value="UniProtKB-KW"/>
</dbReference>
<keyword evidence="4" id="KW-0539">Nucleus</keyword>
<dbReference type="InParanoid" id="A0A316VRD2"/>
<dbReference type="GeneID" id="37020177"/>
<keyword evidence="9" id="KW-1185">Reference proteome</keyword>
<evidence type="ECO:0000256" key="4">
    <source>
        <dbReference type="ARBA" id="ARBA00023242"/>
    </source>
</evidence>
<dbReference type="AlphaFoldDB" id="A0A316VRD2"/>
<dbReference type="InterPro" id="IPR027521">
    <property type="entry name" value="Usb1"/>
</dbReference>
<evidence type="ECO:0000256" key="3">
    <source>
        <dbReference type="ARBA" id="ARBA00023239"/>
    </source>
</evidence>
<dbReference type="RefSeq" id="XP_025358357.1">
    <property type="nucleotide sequence ID" value="XM_025498396.1"/>
</dbReference>
<evidence type="ECO:0000256" key="6">
    <source>
        <dbReference type="ARBA" id="ARBA00030030"/>
    </source>
</evidence>
<feature type="region of interest" description="Disordered" evidence="7">
    <location>
        <begin position="1"/>
        <end position="39"/>
    </location>
</feature>
<dbReference type="Pfam" id="PF09749">
    <property type="entry name" value="HVSL"/>
    <property type="match status" value="1"/>
</dbReference>
<protein>
    <recommendedName>
        <fullName evidence="5">U6 snRNA phosphodiesterase 1</fullName>
    </recommendedName>
    <alternativeName>
        <fullName evidence="6">3'-5' RNA exonuclease USB1</fullName>
    </alternativeName>
</protein>
<feature type="compositionally biased region" description="Acidic residues" evidence="7">
    <location>
        <begin position="7"/>
        <end position="16"/>
    </location>
</feature>
<keyword evidence="2" id="KW-0378">Hydrolase</keyword>
<dbReference type="STRING" id="1280837.A0A316VRD2"/>
<dbReference type="PANTHER" id="PTHR13522">
    <property type="entry name" value="U6 SNRNA PHOSPHODIESTERASE 1"/>
    <property type="match status" value="1"/>
</dbReference>
<keyword evidence="3" id="KW-0456">Lyase</keyword>
<evidence type="ECO:0000313" key="8">
    <source>
        <dbReference type="EMBL" id="PWN38055.1"/>
    </source>
</evidence>
<evidence type="ECO:0000313" key="9">
    <source>
        <dbReference type="Proteomes" id="UP000245771"/>
    </source>
</evidence>
<gene>
    <name evidence="8" type="ORF">FA14DRAFT_159807</name>
</gene>
<dbReference type="EMBL" id="KZ819602">
    <property type="protein sequence ID" value="PWN38055.1"/>
    <property type="molecule type" value="Genomic_DNA"/>
</dbReference>
<feature type="compositionally biased region" description="Basic and acidic residues" evidence="7">
    <location>
        <begin position="17"/>
        <end position="36"/>
    </location>
</feature>
<dbReference type="GO" id="GO:0034477">
    <property type="term" value="P:U6 snRNA 3'-end processing"/>
    <property type="evidence" value="ECO:0007669"/>
    <property type="project" value="InterPro"/>
</dbReference>
<dbReference type="Gene3D" id="3.90.1140.10">
    <property type="entry name" value="Cyclic phosphodiesterase"/>
    <property type="match status" value="1"/>
</dbReference>
<dbReference type="OrthoDB" id="49151at2759"/>
<evidence type="ECO:0000256" key="1">
    <source>
        <dbReference type="ARBA" id="ARBA00022722"/>
    </source>
</evidence>
<evidence type="ECO:0000256" key="5">
    <source>
        <dbReference type="ARBA" id="ARBA00029543"/>
    </source>
</evidence>
<reference evidence="8 9" key="1">
    <citation type="journal article" date="2018" name="Mol. Biol. Evol.">
        <title>Broad Genomic Sampling Reveals a Smut Pathogenic Ancestry of the Fungal Clade Ustilaginomycotina.</title>
        <authorList>
            <person name="Kijpornyongpan T."/>
            <person name="Mondo S.J."/>
            <person name="Barry K."/>
            <person name="Sandor L."/>
            <person name="Lee J."/>
            <person name="Lipzen A."/>
            <person name="Pangilinan J."/>
            <person name="LaButti K."/>
            <person name="Hainaut M."/>
            <person name="Henrissat B."/>
            <person name="Grigoriev I.V."/>
            <person name="Spatafora J.W."/>
            <person name="Aime M.C."/>
        </authorList>
    </citation>
    <scope>NUCLEOTIDE SEQUENCE [LARGE SCALE GENOMIC DNA]</scope>
    <source>
        <strain evidence="8 9">MCA 3882</strain>
    </source>
</reference>
<dbReference type="PANTHER" id="PTHR13522:SF3">
    <property type="entry name" value="U6 SNRNA PHOSPHODIESTERASE 1"/>
    <property type="match status" value="1"/>
</dbReference>
<sequence>MSLVPYDDSDDDEEGLSADKVEDHVAVKEADTKDESGQGTDRMVYTSLGIARSEPVQGDWLCFVFLPLPLESDAMDILRKCGRFLARQDLSNTVQQVNEPHISLTRPILLRRHECDALVPIVKEALQAYRRDSFASVQRLHIAFSQFTHLPSEDAKRSYWAAEIGQGWDHVRNLTTELDSVLKQRLHSRKYHEQARFHTSFAFVDALPANDVHDPIASSVPQLEQRYGARLRACSAITINQIGITIGPKTYYLDL</sequence>
<accession>A0A316VRD2</accession>
<dbReference type="GO" id="GO:0005634">
    <property type="term" value="C:nucleus"/>
    <property type="evidence" value="ECO:0007669"/>
    <property type="project" value="TreeGrafter"/>
</dbReference>
<evidence type="ECO:0000256" key="7">
    <source>
        <dbReference type="SAM" id="MobiDB-lite"/>
    </source>
</evidence>
<evidence type="ECO:0000256" key="2">
    <source>
        <dbReference type="ARBA" id="ARBA00022801"/>
    </source>
</evidence>
<dbReference type="GO" id="GO:0000175">
    <property type="term" value="F:3'-5'-RNA exonuclease activity"/>
    <property type="evidence" value="ECO:0007669"/>
    <property type="project" value="TreeGrafter"/>
</dbReference>